<organism evidence="4 5">
    <name type="scientific">Schaedlerella arabinosiphila</name>
    <dbReference type="NCBI Taxonomy" id="2044587"/>
    <lineage>
        <taxon>Bacteria</taxon>
        <taxon>Bacillati</taxon>
        <taxon>Bacillota</taxon>
        <taxon>Clostridia</taxon>
        <taxon>Lachnospirales</taxon>
        <taxon>Lachnospiraceae</taxon>
        <taxon>Schaedlerella</taxon>
    </lineage>
</organism>
<name>A0A9X5CEA7_9FIRM</name>
<keyword evidence="4" id="KW-0645">Protease</keyword>
<dbReference type="InterPro" id="IPR052179">
    <property type="entry name" value="DD-CPase-like"/>
</dbReference>
<keyword evidence="4" id="KW-0378">Hydrolase</keyword>
<feature type="region of interest" description="Disordered" evidence="1">
    <location>
        <begin position="57"/>
        <end position="79"/>
    </location>
</feature>
<dbReference type="InterPro" id="IPR003709">
    <property type="entry name" value="VanY-like_core_dom"/>
</dbReference>
<dbReference type="PANTHER" id="PTHR34385:SF1">
    <property type="entry name" value="PEPTIDOGLYCAN L-ALANYL-D-GLUTAMATE ENDOPEPTIDASE CWLK"/>
    <property type="match status" value="1"/>
</dbReference>
<dbReference type="AlphaFoldDB" id="A0A9X5CEA7"/>
<keyword evidence="4" id="KW-0121">Carboxypeptidase</keyword>
<dbReference type="InterPro" id="IPR009045">
    <property type="entry name" value="Zn_M74/Hedgehog-like"/>
</dbReference>
<evidence type="ECO:0000256" key="1">
    <source>
        <dbReference type="SAM" id="MobiDB-lite"/>
    </source>
</evidence>
<dbReference type="Proteomes" id="UP000474104">
    <property type="component" value="Unassembled WGS sequence"/>
</dbReference>
<dbReference type="InterPro" id="IPR058193">
    <property type="entry name" value="VanY/YodJ_core_dom"/>
</dbReference>
<evidence type="ECO:0000313" key="5">
    <source>
        <dbReference type="Proteomes" id="UP000474104"/>
    </source>
</evidence>
<gene>
    <name evidence="4" type="ORF">FMM80_22780</name>
</gene>
<dbReference type="PANTHER" id="PTHR34385">
    <property type="entry name" value="D-ALANYL-D-ALANINE CARBOXYPEPTIDASE"/>
    <property type="match status" value="1"/>
</dbReference>
<dbReference type="OrthoDB" id="9792074at2"/>
<keyword evidence="2" id="KW-0812">Transmembrane</keyword>
<dbReference type="EMBL" id="VIRB01000136">
    <property type="protein sequence ID" value="NDO71322.1"/>
    <property type="molecule type" value="Genomic_DNA"/>
</dbReference>
<feature type="domain" description="D-alanyl-D-alanine carboxypeptidase-like core" evidence="3">
    <location>
        <begin position="113"/>
        <end position="248"/>
    </location>
</feature>
<dbReference type="GO" id="GO:0004180">
    <property type="term" value="F:carboxypeptidase activity"/>
    <property type="evidence" value="ECO:0007669"/>
    <property type="project" value="UniProtKB-KW"/>
</dbReference>
<accession>A0A9X5CEA7</accession>
<comment type="caution">
    <text evidence="4">The sequence shown here is derived from an EMBL/GenBank/DDBJ whole genome shotgun (WGS) entry which is preliminary data.</text>
</comment>
<dbReference type="Pfam" id="PF02557">
    <property type="entry name" value="VanY"/>
    <property type="match status" value="1"/>
</dbReference>
<sequence length="267" mass="30178">MKKYEQRLKKVLVVGFAAGLLVCFMLNLVFNRIRIGGIDKKYKKQITELTEKNEKLSSQIKSGVSKKNTDAGASADGLSSKEDSWSLVLINEENPLDTAYIPELEAVREGAFVDVRIVEDAKKMLEDAEKEGLNMYIVSAHRDYETQREVFNTTMTEWISQGSTPLEAYEETKKSVAVPGTSEHASGLAMDITSGQYGELDEKQAETDEAKWLAANCWKYGFILRYPLDKSDVTGIVFEPWHYRYVGKDAAKEIMEKDITLEEYLSN</sequence>
<protein>
    <submittedName>
        <fullName evidence="4">D-Ala-D-Ala carboxypeptidase VanY</fullName>
    </submittedName>
</protein>
<feature type="compositionally biased region" description="Polar residues" evidence="1">
    <location>
        <begin position="57"/>
        <end position="66"/>
    </location>
</feature>
<proteinExistence type="predicted"/>
<dbReference type="Gene3D" id="3.30.1380.10">
    <property type="match status" value="1"/>
</dbReference>
<reference evidence="4 5" key="1">
    <citation type="submission" date="2019-07" db="EMBL/GenBank/DDBJ databases">
        <title>Draft genome sequences of 15 bacterial species constituting the stable defined intestinal microbiota of the GM15 gnotobiotic mouse model.</title>
        <authorList>
            <person name="Elie C."/>
            <person name="Mathieu A."/>
            <person name="Saliou A."/>
            <person name="Darnaud M."/>
            <person name="Leulier F."/>
            <person name="Tamellini A."/>
        </authorList>
    </citation>
    <scope>NUCLEOTIDE SEQUENCE [LARGE SCALE GENOMIC DNA]</scope>
    <source>
        <strain evidence="5">ASF 502</strain>
    </source>
</reference>
<dbReference type="GO" id="GO:0006508">
    <property type="term" value="P:proteolysis"/>
    <property type="evidence" value="ECO:0007669"/>
    <property type="project" value="InterPro"/>
</dbReference>
<evidence type="ECO:0000259" key="3">
    <source>
        <dbReference type="Pfam" id="PF02557"/>
    </source>
</evidence>
<dbReference type="CDD" id="cd14852">
    <property type="entry name" value="LD-carboxypeptidase"/>
    <property type="match status" value="1"/>
</dbReference>
<keyword evidence="2" id="KW-0472">Membrane</keyword>
<keyword evidence="2" id="KW-1133">Transmembrane helix</keyword>
<feature type="transmembrane region" description="Helical" evidence="2">
    <location>
        <begin position="12"/>
        <end position="30"/>
    </location>
</feature>
<evidence type="ECO:0000256" key="2">
    <source>
        <dbReference type="SAM" id="Phobius"/>
    </source>
</evidence>
<dbReference type="SUPFAM" id="SSF55166">
    <property type="entry name" value="Hedgehog/DD-peptidase"/>
    <property type="match status" value="1"/>
</dbReference>
<evidence type="ECO:0000313" key="4">
    <source>
        <dbReference type="EMBL" id="NDO71322.1"/>
    </source>
</evidence>